<reference evidence="3 5" key="2">
    <citation type="journal article" date="2019" name="Nat. Med.">
        <title>A library of human gut bacterial isolates paired with longitudinal multiomics data enables mechanistic microbiome research.</title>
        <authorList>
            <person name="Poyet M."/>
            <person name="Groussin M."/>
            <person name="Gibbons S.M."/>
            <person name="Avila-Pacheco J."/>
            <person name="Jiang X."/>
            <person name="Kearney S.M."/>
            <person name="Perrotta A.R."/>
            <person name="Berdy B."/>
            <person name="Zhao S."/>
            <person name="Lieberman T.D."/>
            <person name="Swanson P.K."/>
            <person name="Smith M."/>
            <person name="Roesemann S."/>
            <person name="Alexander J.E."/>
            <person name="Rich S.A."/>
            <person name="Livny J."/>
            <person name="Vlamakis H."/>
            <person name="Clish C."/>
            <person name="Bullock K."/>
            <person name="Deik A."/>
            <person name="Scott J."/>
            <person name="Pierce K.A."/>
            <person name="Xavier R.J."/>
            <person name="Alm E.J."/>
        </authorList>
    </citation>
    <scope>NUCLEOTIDE SEQUENCE [LARGE SCALE GENOMIC DNA]</scope>
    <source>
        <strain evidence="3 5">BIOML-A1</strain>
    </source>
</reference>
<dbReference type="RefSeq" id="WP_055195043.1">
    <property type="nucleotide sequence ID" value="NZ_CABIYH010000020.1"/>
</dbReference>
<dbReference type="AlphaFoldDB" id="A0A173V5G8"/>
<evidence type="ECO:0000313" key="4">
    <source>
        <dbReference type="Proteomes" id="UP000095350"/>
    </source>
</evidence>
<accession>A0A173V5G8</accession>
<evidence type="ECO:0000313" key="2">
    <source>
        <dbReference type="EMBL" id="CUN22619.1"/>
    </source>
</evidence>
<evidence type="ECO:0000313" key="5">
    <source>
        <dbReference type="Proteomes" id="UP000478483"/>
    </source>
</evidence>
<dbReference type="EMBL" id="CYXZ01000020">
    <property type="protein sequence ID" value="CUN22619.1"/>
    <property type="molecule type" value="Genomic_DNA"/>
</dbReference>
<dbReference type="PaxDb" id="166486-ERS852572_02638"/>
<dbReference type="OrthoDB" id="2060896at2"/>
<dbReference type="EMBL" id="WNAJ01000025">
    <property type="protein sequence ID" value="MTR86612.1"/>
    <property type="molecule type" value="Genomic_DNA"/>
</dbReference>
<evidence type="ECO:0000313" key="3">
    <source>
        <dbReference type="EMBL" id="MTR86612.1"/>
    </source>
</evidence>
<gene>
    <name evidence="2" type="ORF">ERS852572_02638</name>
    <name evidence="3" type="ORF">GMD50_16520</name>
</gene>
<dbReference type="Proteomes" id="UP000478483">
    <property type="component" value="Unassembled WGS sequence"/>
</dbReference>
<protein>
    <submittedName>
        <fullName evidence="3">Helix-turn-helix domain-containing protein</fullName>
    </submittedName>
</protein>
<sequence>MGKSKVTDYMIRYIEENRIDAKSLAAHAGIDAGKLRKDYKEPLDAEEFLSLCAYLGIRPEQVQRML</sequence>
<dbReference type="Pfam" id="PF13443">
    <property type="entry name" value="HTH_26"/>
    <property type="match status" value="1"/>
</dbReference>
<dbReference type="Proteomes" id="UP000095350">
    <property type="component" value="Unassembled WGS sequence"/>
</dbReference>
<dbReference type="STRING" id="166486.ERS852572_02638"/>
<feature type="domain" description="HTH cro/C1-type" evidence="1">
    <location>
        <begin position="12"/>
        <end position="61"/>
    </location>
</feature>
<reference evidence="2 4" key="1">
    <citation type="submission" date="2015-09" db="EMBL/GenBank/DDBJ databases">
        <authorList>
            <consortium name="Pathogen Informatics"/>
        </authorList>
    </citation>
    <scope>NUCLEOTIDE SEQUENCE [LARGE SCALE GENOMIC DNA]</scope>
    <source>
        <strain evidence="2 4">2789STDY5834960</strain>
    </source>
</reference>
<proteinExistence type="predicted"/>
<dbReference type="InterPro" id="IPR001387">
    <property type="entry name" value="Cro/C1-type_HTH"/>
</dbReference>
<evidence type="ECO:0000259" key="1">
    <source>
        <dbReference type="Pfam" id="PF13443"/>
    </source>
</evidence>
<organism evidence="2 4">
    <name type="scientific">Roseburia intestinalis</name>
    <dbReference type="NCBI Taxonomy" id="166486"/>
    <lineage>
        <taxon>Bacteria</taxon>
        <taxon>Bacillati</taxon>
        <taxon>Bacillota</taxon>
        <taxon>Clostridia</taxon>
        <taxon>Lachnospirales</taxon>
        <taxon>Lachnospiraceae</taxon>
        <taxon>Roseburia</taxon>
    </lineage>
</organism>
<name>A0A173V5G8_9FIRM</name>